<dbReference type="PANTHER" id="PTHR14843:SF2">
    <property type="entry name" value="DEUBIQUITINATING PROTEIN VCPIP1"/>
    <property type="match status" value="1"/>
</dbReference>
<dbReference type="GO" id="GO:0016567">
    <property type="term" value="P:protein ubiquitination"/>
    <property type="evidence" value="ECO:0007669"/>
    <property type="project" value="InterPro"/>
</dbReference>
<organism evidence="3">
    <name type="scientific">Timema californicum</name>
    <name type="common">California timema</name>
    <name type="synonym">Walking stick</name>
    <dbReference type="NCBI Taxonomy" id="61474"/>
    <lineage>
        <taxon>Eukaryota</taxon>
        <taxon>Metazoa</taxon>
        <taxon>Ecdysozoa</taxon>
        <taxon>Arthropoda</taxon>
        <taxon>Hexapoda</taxon>
        <taxon>Insecta</taxon>
        <taxon>Pterygota</taxon>
        <taxon>Neoptera</taxon>
        <taxon>Polyneoptera</taxon>
        <taxon>Phasmatodea</taxon>
        <taxon>Timematodea</taxon>
        <taxon>Timematoidea</taxon>
        <taxon>Timematidae</taxon>
        <taxon>Timema</taxon>
    </lineage>
</organism>
<evidence type="ECO:0000256" key="1">
    <source>
        <dbReference type="SAM" id="MobiDB-lite"/>
    </source>
</evidence>
<dbReference type="CDD" id="cd22769">
    <property type="entry name" value="OTU_VCIP135"/>
    <property type="match status" value="1"/>
</dbReference>
<gene>
    <name evidence="3" type="ORF">TCMB3V08_LOCUS5847</name>
</gene>
<name>A0A7R9J5W4_TIMCA</name>
<dbReference type="InterPro" id="IPR003323">
    <property type="entry name" value="OTU_dom"/>
</dbReference>
<feature type="region of interest" description="Disordered" evidence="1">
    <location>
        <begin position="669"/>
        <end position="755"/>
    </location>
</feature>
<feature type="region of interest" description="Disordered" evidence="1">
    <location>
        <begin position="1181"/>
        <end position="1207"/>
    </location>
</feature>
<proteinExistence type="predicted"/>
<dbReference type="Pfam" id="PF02338">
    <property type="entry name" value="OTU"/>
    <property type="match status" value="1"/>
</dbReference>
<dbReference type="InterPro" id="IPR045827">
    <property type="entry name" value="VCPIP1_N"/>
</dbReference>
<feature type="region of interest" description="Disordered" evidence="1">
    <location>
        <begin position="837"/>
        <end position="861"/>
    </location>
</feature>
<dbReference type="EMBL" id="OE181472">
    <property type="protein sequence ID" value="CAD7573207.1"/>
    <property type="molecule type" value="Genomic_DNA"/>
</dbReference>
<dbReference type="PANTHER" id="PTHR14843">
    <property type="entry name" value="DEUBIQUITINATING PROTEIN VCIP135"/>
    <property type="match status" value="1"/>
</dbReference>
<dbReference type="Pfam" id="PF19437">
    <property type="entry name" value="VCIP135_N"/>
    <property type="match status" value="1"/>
</dbReference>
<reference evidence="3" key="1">
    <citation type="submission" date="2020-11" db="EMBL/GenBank/DDBJ databases">
        <authorList>
            <person name="Tran Van P."/>
        </authorList>
    </citation>
    <scope>NUCLEOTIDE SEQUENCE</scope>
</reference>
<dbReference type="GO" id="GO:0090168">
    <property type="term" value="P:Golgi reassembly"/>
    <property type="evidence" value="ECO:0007669"/>
    <property type="project" value="TreeGrafter"/>
</dbReference>
<evidence type="ECO:0000313" key="3">
    <source>
        <dbReference type="EMBL" id="CAD7573207.1"/>
    </source>
</evidence>
<sequence>MSSSPKILGGVCPDEGCQAKVMFPSYEASVECNRCGQRFQAASIKNVAEVKDQAVALRTVLRSLISSSNPGLKKGPEMVKVLGLSHYHCKLLSPLLTHYGMDKKTSKAKPISEMTQRGTFDCSVLGDRGFRIDPQHIDVPGYGRDVSGSANYLAGTLLLIKTTNGNRSTLGHGIANAAIKGTSQGDTTETLIPIHADGDGHCLVHAVSRALVGRELFWHPLRTNLKDHILQNIDKYKKLFQDFINASEWMGIIEECDPEYEPFDEGEILGLRNIHVFGLANVLKRPIILLDSVAGMKSSGDYSAVFLPVLVSPDECRGKSGEMNKPLCLAWSSSARNHYIPLVGIKGDLPPRLSRNILPKVWAVPQALLDKYIEFDSRDCLIVGGEKGLQDSYIRKLTASMDELFLQKYGIHPALVADVQHFCFRKLAGVLNMKTSLVVTYAQSIVSEQRVYRCLSCEALNSEPFITEWLRPGVNGLLYNLALEHFGPLREDKVYNFHNYGVTCSYDSRKDVLVITSSKPFDTCKWCQDTRLRMIHCNGSVDYENGDATSSLSPSSTGPCHCGYKHWWNGLEYDNLPQMIPVVLSWGGRVITERMPWFQNESNSYVNSNAFQMASFLVHKHFPGEFGSEPLIQKVVDQILELTKKPEQLGDVKDYGGSMSEAEDYLPVMTKGNGKKAPRGRLVETQIPRPSGDRKRQAKPATVTSSECVDHDRPPDPPNFEGSISMPGPGHKDHSKKFDIDNQQSDGSTHEDEEKLLQKTQQELQNQRKEYILRKEREYKKLLHRHIVQPTKHARPQQDPGRDILQLGGSRFAYEPTHRRIEPSFVPGHRTVRMGPGLGYSLTTPPQKMPRRSLPEDHRPIAQNPRLPTILQEARLANPHNPILAAQAADVLRNLLSKINKDPNSMPSTSSEATNMPSTSTSAMVMATNATNLALNSELPPSVPSSSNMTNVHSVAGPSRMGSMCAHLDSDSSSPGQDSCEDSTDMAELVQTDTLDVAKGTVHRAEPRAHVASTARGAGPDIGWTLWCSEFNRRRVVGSGLLVFWASWPLRFVHSSIPLHTGKSGEHNATSASGIKRLRVPTWIFSHESLVPVIPVCTGGGDGGELILASYIQPDPDHPTFMGGGWLEGKRNRPDLDVQGCCGCQAGCKNTSTYQTSYETPAWQSNREVNKRSEIRQTSQWNGNLSRHYTETSVNQSDMDDQSQMNETSTSTMYITGTEDITSDTPTVAFYKKRPFWWE</sequence>
<dbReference type="GO" id="GO:0004843">
    <property type="term" value="F:cysteine-type deubiquitinase activity"/>
    <property type="evidence" value="ECO:0007669"/>
    <property type="project" value="InterPro"/>
</dbReference>
<dbReference type="PROSITE" id="PS50802">
    <property type="entry name" value="OTU"/>
    <property type="match status" value="1"/>
</dbReference>
<feature type="domain" description="OTU" evidence="2">
    <location>
        <begin position="191"/>
        <end position="345"/>
    </location>
</feature>
<dbReference type="GO" id="GO:0035871">
    <property type="term" value="P:protein K11-linked deubiquitination"/>
    <property type="evidence" value="ECO:0007669"/>
    <property type="project" value="TreeGrafter"/>
</dbReference>
<dbReference type="GO" id="GO:0016320">
    <property type="term" value="P:endoplasmic reticulum membrane fusion"/>
    <property type="evidence" value="ECO:0007669"/>
    <property type="project" value="TreeGrafter"/>
</dbReference>
<feature type="compositionally biased region" description="Basic and acidic residues" evidence="1">
    <location>
        <begin position="730"/>
        <end position="740"/>
    </location>
</feature>
<dbReference type="GO" id="GO:0071108">
    <property type="term" value="P:protein K48-linked deubiquitination"/>
    <property type="evidence" value="ECO:0007669"/>
    <property type="project" value="TreeGrafter"/>
</dbReference>
<evidence type="ECO:0000259" key="2">
    <source>
        <dbReference type="PROSITE" id="PS50802"/>
    </source>
</evidence>
<protein>
    <submittedName>
        <fullName evidence="3">(California timema) hypothetical protein</fullName>
    </submittedName>
</protein>
<accession>A0A7R9J5W4</accession>
<dbReference type="InterPro" id="IPR039087">
    <property type="entry name" value="VCPIP1"/>
</dbReference>
<dbReference type="AlphaFoldDB" id="A0A7R9J5W4"/>